<evidence type="ECO:0000313" key="2">
    <source>
        <dbReference type="EMBL" id="MEH2553984.1"/>
    </source>
</evidence>
<feature type="compositionally biased region" description="Polar residues" evidence="1">
    <location>
        <begin position="23"/>
        <end position="33"/>
    </location>
</feature>
<dbReference type="Proteomes" id="UP001364224">
    <property type="component" value="Unassembled WGS sequence"/>
</dbReference>
<comment type="caution">
    <text evidence="2">The sequence shown here is derived from an EMBL/GenBank/DDBJ whole genome shotgun (WGS) entry which is preliminary data.</text>
</comment>
<dbReference type="InterPro" id="IPR035959">
    <property type="entry name" value="RutC-like_sf"/>
</dbReference>
<feature type="region of interest" description="Disordered" evidence="1">
    <location>
        <begin position="1"/>
        <end position="34"/>
    </location>
</feature>
<dbReference type="InterPro" id="IPR006175">
    <property type="entry name" value="YjgF/YER057c/UK114"/>
</dbReference>
<reference evidence="2 3" key="1">
    <citation type="submission" date="2024-02" db="EMBL/GenBank/DDBJ databases">
        <title>Adaptive strategies in a cosmopolitan and abundant soil bacterium.</title>
        <authorList>
            <person name="Carini P."/>
        </authorList>
    </citation>
    <scope>NUCLEOTIDE SEQUENCE [LARGE SCALE GENOMIC DNA]</scope>
    <source>
        <strain evidence="2 3">AZCC 1608</strain>
    </source>
</reference>
<dbReference type="Pfam" id="PF01042">
    <property type="entry name" value="Ribonuc_L-PSP"/>
    <property type="match status" value="1"/>
</dbReference>
<dbReference type="PANTHER" id="PTHR43857:SF1">
    <property type="entry name" value="YJGH FAMILY PROTEIN"/>
    <property type="match status" value="1"/>
</dbReference>
<keyword evidence="3" id="KW-1185">Reference proteome</keyword>
<dbReference type="PANTHER" id="PTHR43857">
    <property type="entry name" value="BLR7761 PROTEIN"/>
    <property type="match status" value="1"/>
</dbReference>
<evidence type="ECO:0000256" key="1">
    <source>
        <dbReference type="SAM" id="MobiDB-lite"/>
    </source>
</evidence>
<organism evidence="2 3">
    <name type="scientific">Bradyrhizobium algeriense</name>
    <dbReference type="NCBI Taxonomy" id="634784"/>
    <lineage>
        <taxon>Bacteria</taxon>
        <taxon>Pseudomonadati</taxon>
        <taxon>Pseudomonadota</taxon>
        <taxon>Alphaproteobacteria</taxon>
        <taxon>Hyphomicrobiales</taxon>
        <taxon>Nitrobacteraceae</taxon>
        <taxon>Bradyrhizobium</taxon>
    </lineage>
</organism>
<name>A0ABU8B636_9BRAD</name>
<dbReference type="SUPFAM" id="SSF55298">
    <property type="entry name" value="YjgF-like"/>
    <property type="match status" value="1"/>
</dbReference>
<dbReference type="CDD" id="cd00448">
    <property type="entry name" value="YjgF_YER057c_UK114_family"/>
    <property type="match status" value="1"/>
</dbReference>
<gene>
    <name evidence="2" type="ORF">V1286_001513</name>
</gene>
<protein>
    <submittedName>
        <fullName evidence="2">Enamine deaminase RidA (YjgF/YER057c/UK114 family)</fullName>
    </submittedName>
</protein>
<evidence type="ECO:0000313" key="3">
    <source>
        <dbReference type="Proteomes" id="UP001364224"/>
    </source>
</evidence>
<dbReference type="EMBL" id="JAZHRV010000001">
    <property type="protein sequence ID" value="MEH2553984.1"/>
    <property type="molecule type" value="Genomic_DNA"/>
</dbReference>
<sequence length="157" mass="16949">MTAPKGPTLTVVPHPKTPDVETDTPSSGPQVLQPSGWPMPKGYANGMAADGRLVVTGGVIGWDTQGHLAPDFVAQVRQTLSNISEILAEGGARPEHLVRLTWYVVDIEEYLASLKELGRAYREIFGAHYPAMALVQVVRLVEKAARVEIEATAVVPR</sequence>
<dbReference type="Gene3D" id="3.30.1330.40">
    <property type="entry name" value="RutC-like"/>
    <property type="match status" value="1"/>
</dbReference>
<accession>A0ABU8B636</accession>
<dbReference type="RefSeq" id="WP_417021114.1">
    <property type="nucleotide sequence ID" value="NZ_JAZHRV010000001.1"/>
</dbReference>
<proteinExistence type="predicted"/>